<dbReference type="Proteomes" id="UP001177021">
    <property type="component" value="Unassembled WGS sequence"/>
</dbReference>
<sequence>MNGGLFGAIFLVMHFAIAKNDCVTVLGWICTFVSICVYVAPLSIVVQVIRTKSVEYMPLALSLCLTVNAVVWSLFGLFKDTYQDVNVFFPNIIGFILGTFQMCIYWYYSRAGSRAVDVETGGRLLEDGAALGGVGPIVEAVGDCVTQLVEDGGRLIELPVGGGVGKAKEGSGREWKEGGDVVEGGAREGGDGGVGEVRVGGIGKLGEGKGGRCEVGEGGDGEMVEGGSGDREEGGTSEVAGGGEVIEGVGCGEGEESGTSEVGEGGRGGGGEEGSRGEQTEGVAIGGGVVKEGGGDGEEGGTSEVVVGGRGEVVKEGGGDGEEGGTGEVAEGGGGGELEETSEVGEEGGGEESGTMAEVGEGGEGGEGMGGGLADGAKGGGENGGGEGEDA</sequence>
<name>A0ACB0JW92_TRIPR</name>
<keyword evidence="2" id="KW-1185">Reference proteome</keyword>
<reference evidence="1" key="1">
    <citation type="submission" date="2023-10" db="EMBL/GenBank/DDBJ databases">
        <authorList>
            <person name="Rodriguez Cubillos JULIANA M."/>
            <person name="De Vega J."/>
        </authorList>
    </citation>
    <scope>NUCLEOTIDE SEQUENCE</scope>
</reference>
<proteinExistence type="predicted"/>
<dbReference type="EMBL" id="CASHSV030000109">
    <property type="protein sequence ID" value="CAJ2649130.1"/>
    <property type="molecule type" value="Genomic_DNA"/>
</dbReference>
<comment type="caution">
    <text evidence="1">The sequence shown here is derived from an EMBL/GenBank/DDBJ whole genome shotgun (WGS) entry which is preliminary data.</text>
</comment>
<evidence type="ECO:0000313" key="2">
    <source>
        <dbReference type="Proteomes" id="UP001177021"/>
    </source>
</evidence>
<evidence type="ECO:0000313" key="1">
    <source>
        <dbReference type="EMBL" id="CAJ2649130.1"/>
    </source>
</evidence>
<organism evidence="1 2">
    <name type="scientific">Trifolium pratense</name>
    <name type="common">Red clover</name>
    <dbReference type="NCBI Taxonomy" id="57577"/>
    <lineage>
        <taxon>Eukaryota</taxon>
        <taxon>Viridiplantae</taxon>
        <taxon>Streptophyta</taxon>
        <taxon>Embryophyta</taxon>
        <taxon>Tracheophyta</taxon>
        <taxon>Spermatophyta</taxon>
        <taxon>Magnoliopsida</taxon>
        <taxon>eudicotyledons</taxon>
        <taxon>Gunneridae</taxon>
        <taxon>Pentapetalae</taxon>
        <taxon>rosids</taxon>
        <taxon>fabids</taxon>
        <taxon>Fabales</taxon>
        <taxon>Fabaceae</taxon>
        <taxon>Papilionoideae</taxon>
        <taxon>50 kb inversion clade</taxon>
        <taxon>NPAAA clade</taxon>
        <taxon>Hologalegina</taxon>
        <taxon>IRL clade</taxon>
        <taxon>Trifolieae</taxon>
        <taxon>Trifolium</taxon>
    </lineage>
</organism>
<accession>A0ACB0JW92</accession>
<gene>
    <name evidence="1" type="ORF">MILVUS5_LOCUS17325</name>
</gene>
<protein>
    <submittedName>
        <fullName evidence="1">Uncharacterized protein</fullName>
    </submittedName>
</protein>